<dbReference type="EMBL" id="JBFOCI010000001">
    <property type="protein sequence ID" value="MEW9805308.1"/>
    <property type="molecule type" value="Genomic_DNA"/>
</dbReference>
<dbReference type="GO" id="GO:0032259">
    <property type="term" value="P:methylation"/>
    <property type="evidence" value="ECO:0007669"/>
    <property type="project" value="UniProtKB-KW"/>
</dbReference>
<keyword evidence="1" id="KW-0489">Methyltransferase</keyword>
<dbReference type="RefSeq" id="WP_367722350.1">
    <property type="nucleotide sequence ID" value="NZ_JBFOCI010000001.1"/>
</dbReference>
<dbReference type="EC" id="2.1.1.64" evidence="1"/>
<evidence type="ECO:0000313" key="2">
    <source>
        <dbReference type="Proteomes" id="UP001556196"/>
    </source>
</evidence>
<dbReference type="Proteomes" id="UP001556196">
    <property type="component" value="Unassembled WGS sequence"/>
</dbReference>
<sequence>MIRLPGLRAPLNKGHLKAAVDFAQGKRPFRVVQPSNRIVRAPESPMPEESKAYWEQRKNSVYLQHVKALVSFIGRDQKTIIDVGSNACPCLDWFPWFDRRVSIDLNRPYAGPGIEGLQGDFFDFDPNERFDVAICLQVLEHIPDAKAFAQRLLRLSPRVLVSVPYKWKPDVRTGHVHDPVDEAKVEAWFGRKPDFMLVSTEIQHPISRLIAYYQR</sequence>
<organism evidence="1 2">
    <name type="scientific">Mesorhizobium marinum</name>
    <dbReference type="NCBI Taxonomy" id="3228790"/>
    <lineage>
        <taxon>Bacteria</taxon>
        <taxon>Pseudomonadati</taxon>
        <taxon>Pseudomonadota</taxon>
        <taxon>Alphaproteobacteria</taxon>
        <taxon>Hyphomicrobiales</taxon>
        <taxon>Phyllobacteriaceae</taxon>
        <taxon>Mesorhizobium</taxon>
    </lineage>
</organism>
<evidence type="ECO:0000313" key="1">
    <source>
        <dbReference type="EMBL" id="MEW9805308.1"/>
    </source>
</evidence>
<dbReference type="Gene3D" id="3.40.50.150">
    <property type="entry name" value="Vaccinia Virus protein VP39"/>
    <property type="match status" value="1"/>
</dbReference>
<protein>
    <submittedName>
        <fullName evidence="1">Class I SAM-dependent methyltransferase</fullName>
        <ecNumber evidence="1">2.1.1.222</ecNumber>
        <ecNumber evidence="1">2.1.1.64</ecNumber>
    </submittedName>
</protein>
<dbReference type="GO" id="GO:0061542">
    <property type="term" value="F:3-demethylubiquinol 3-O-methyltransferase activity"/>
    <property type="evidence" value="ECO:0007669"/>
    <property type="project" value="UniProtKB-EC"/>
</dbReference>
<dbReference type="EC" id="2.1.1.222" evidence="1"/>
<keyword evidence="2" id="KW-1185">Reference proteome</keyword>
<dbReference type="InterPro" id="IPR029063">
    <property type="entry name" value="SAM-dependent_MTases_sf"/>
</dbReference>
<proteinExistence type="predicted"/>
<accession>A0ABV3QXP2</accession>
<name>A0ABV3QXP2_9HYPH</name>
<dbReference type="Pfam" id="PF13489">
    <property type="entry name" value="Methyltransf_23"/>
    <property type="match status" value="1"/>
</dbReference>
<reference evidence="1 2" key="1">
    <citation type="submission" date="2024-06" db="EMBL/GenBank/DDBJ databases">
        <authorList>
            <person name="Tuo L."/>
        </authorList>
    </citation>
    <scope>NUCLEOTIDE SEQUENCE [LARGE SCALE GENOMIC DNA]</scope>
    <source>
        <strain evidence="1 2">ZMM04-5</strain>
    </source>
</reference>
<comment type="caution">
    <text evidence="1">The sequence shown here is derived from an EMBL/GenBank/DDBJ whole genome shotgun (WGS) entry which is preliminary data.</text>
</comment>
<gene>
    <name evidence="1" type="ORF">ABUE31_04830</name>
</gene>
<keyword evidence="1" id="KW-0808">Transferase</keyword>
<dbReference type="SUPFAM" id="SSF53335">
    <property type="entry name" value="S-adenosyl-L-methionine-dependent methyltransferases"/>
    <property type="match status" value="1"/>
</dbReference>
<dbReference type="GO" id="GO:0102208">
    <property type="term" value="F:2-polyprenyl-6-hydroxyphenol methylase activity"/>
    <property type="evidence" value="ECO:0007669"/>
    <property type="project" value="UniProtKB-EC"/>
</dbReference>